<feature type="region of interest" description="Disordered" evidence="1">
    <location>
        <begin position="96"/>
        <end position="115"/>
    </location>
</feature>
<accession>A0AAW2KZ77</accession>
<dbReference type="GO" id="GO:0017025">
    <property type="term" value="F:TBP-class protein binding"/>
    <property type="evidence" value="ECO:0007669"/>
    <property type="project" value="InterPro"/>
</dbReference>
<keyword evidence="2" id="KW-0732">Signal</keyword>
<dbReference type="PANTHER" id="PTHR36498">
    <property type="entry name" value="TATA-BINDING PROTEIN-ASSOCIATED FACTOR 172"/>
    <property type="match status" value="1"/>
</dbReference>
<feature type="signal peptide" evidence="2">
    <location>
        <begin position="1"/>
        <end position="33"/>
    </location>
</feature>
<proteinExistence type="predicted"/>
<dbReference type="PANTHER" id="PTHR36498:SF1">
    <property type="entry name" value="TATA-BINDING PROTEIN-ASSOCIATED FACTOR 172"/>
    <property type="match status" value="1"/>
</dbReference>
<name>A0AAW2KZ77_SESRA</name>
<evidence type="ECO:0000313" key="3">
    <source>
        <dbReference type="EMBL" id="KAL0312287.1"/>
    </source>
</evidence>
<evidence type="ECO:0000256" key="1">
    <source>
        <dbReference type="SAM" id="MobiDB-lite"/>
    </source>
</evidence>
<dbReference type="GO" id="GO:0016887">
    <property type="term" value="F:ATP hydrolysis activity"/>
    <property type="evidence" value="ECO:0007669"/>
    <property type="project" value="InterPro"/>
</dbReference>
<dbReference type="EMBL" id="JACGWJ010000026">
    <property type="protein sequence ID" value="KAL0312287.1"/>
    <property type="molecule type" value="Genomic_DNA"/>
</dbReference>
<sequence>MGNPIGWNGCHQPSRAPFAKVVVLTLIAGLDMCEQFMDVSDVIRDEDLIMHKINCPGNGIGTQYFSAHPLRNIQQLVTSMVPTSRSRRPSARELNLLKRKAKNNSKDQPKGGRKMGIQKQCNHMIWCRQRAFLWTRQPHIRWIWPFL</sequence>
<evidence type="ECO:0000256" key="2">
    <source>
        <dbReference type="SAM" id="SignalP"/>
    </source>
</evidence>
<protein>
    <submittedName>
        <fullName evidence="3">TATA-binding protein-associated factor BTAF1</fullName>
    </submittedName>
</protein>
<reference evidence="3" key="1">
    <citation type="submission" date="2020-06" db="EMBL/GenBank/DDBJ databases">
        <authorList>
            <person name="Li T."/>
            <person name="Hu X."/>
            <person name="Zhang T."/>
            <person name="Song X."/>
            <person name="Zhang H."/>
            <person name="Dai N."/>
            <person name="Sheng W."/>
            <person name="Hou X."/>
            <person name="Wei L."/>
        </authorList>
    </citation>
    <scope>NUCLEOTIDE SEQUENCE</scope>
    <source>
        <strain evidence="3">G02</strain>
        <tissue evidence="3">Leaf</tissue>
    </source>
</reference>
<organism evidence="3">
    <name type="scientific">Sesamum radiatum</name>
    <name type="common">Black benniseed</name>
    <dbReference type="NCBI Taxonomy" id="300843"/>
    <lineage>
        <taxon>Eukaryota</taxon>
        <taxon>Viridiplantae</taxon>
        <taxon>Streptophyta</taxon>
        <taxon>Embryophyta</taxon>
        <taxon>Tracheophyta</taxon>
        <taxon>Spermatophyta</taxon>
        <taxon>Magnoliopsida</taxon>
        <taxon>eudicotyledons</taxon>
        <taxon>Gunneridae</taxon>
        <taxon>Pentapetalae</taxon>
        <taxon>asterids</taxon>
        <taxon>lamiids</taxon>
        <taxon>Lamiales</taxon>
        <taxon>Pedaliaceae</taxon>
        <taxon>Sesamum</taxon>
    </lineage>
</organism>
<dbReference type="InterPro" id="IPR044972">
    <property type="entry name" value="Mot1"/>
</dbReference>
<comment type="caution">
    <text evidence="3">The sequence shown here is derived from an EMBL/GenBank/DDBJ whole genome shotgun (WGS) entry which is preliminary data.</text>
</comment>
<dbReference type="AlphaFoldDB" id="A0AAW2KZ77"/>
<gene>
    <name evidence="3" type="ORF">Sradi_5628000</name>
</gene>
<reference evidence="3" key="2">
    <citation type="journal article" date="2024" name="Plant">
        <title>Genomic evolution and insights into agronomic trait innovations of Sesamum species.</title>
        <authorList>
            <person name="Miao H."/>
            <person name="Wang L."/>
            <person name="Qu L."/>
            <person name="Liu H."/>
            <person name="Sun Y."/>
            <person name="Le M."/>
            <person name="Wang Q."/>
            <person name="Wei S."/>
            <person name="Zheng Y."/>
            <person name="Lin W."/>
            <person name="Duan Y."/>
            <person name="Cao H."/>
            <person name="Xiong S."/>
            <person name="Wang X."/>
            <person name="Wei L."/>
            <person name="Li C."/>
            <person name="Ma Q."/>
            <person name="Ju M."/>
            <person name="Zhao R."/>
            <person name="Li G."/>
            <person name="Mu C."/>
            <person name="Tian Q."/>
            <person name="Mei H."/>
            <person name="Zhang T."/>
            <person name="Gao T."/>
            <person name="Zhang H."/>
        </authorList>
    </citation>
    <scope>NUCLEOTIDE SEQUENCE</scope>
    <source>
        <strain evidence="3">G02</strain>
    </source>
</reference>
<dbReference type="GO" id="GO:0003677">
    <property type="term" value="F:DNA binding"/>
    <property type="evidence" value="ECO:0007669"/>
    <property type="project" value="InterPro"/>
</dbReference>
<feature type="chain" id="PRO_5043498052" evidence="2">
    <location>
        <begin position="34"/>
        <end position="147"/>
    </location>
</feature>